<gene>
    <name evidence="2" type="ORF">ADS77_20310</name>
</gene>
<keyword evidence="3" id="KW-1185">Reference proteome</keyword>
<dbReference type="EMBL" id="LHPH01000034">
    <property type="protein sequence ID" value="KPH56773.1"/>
    <property type="molecule type" value="Genomic_DNA"/>
</dbReference>
<dbReference type="AlphaFoldDB" id="A0A0N1ECG0"/>
<feature type="chain" id="PRO_5005870303" evidence="1">
    <location>
        <begin position="21"/>
        <end position="533"/>
    </location>
</feature>
<keyword evidence="1" id="KW-0732">Signal</keyword>
<evidence type="ECO:0000313" key="2">
    <source>
        <dbReference type="EMBL" id="KPH56773.1"/>
    </source>
</evidence>
<name>A0A0N1ECG0_9GAMM</name>
<evidence type="ECO:0000313" key="3">
    <source>
        <dbReference type="Proteomes" id="UP000037848"/>
    </source>
</evidence>
<dbReference type="OrthoDB" id="5905649at2"/>
<dbReference type="STRING" id="187330.AMS58_19760"/>
<dbReference type="PROSITE" id="PS51257">
    <property type="entry name" value="PROKAR_LIPOPROTEIN"/>
    <property type="match status" value="1"/>
</dbReference>
<reference evidence="2 3" key="1">
    <citation type="submission" date="2015-08" db="EMBL/GenBank/DDBJ databases">
        <title>Draft Genome Sequence of Pseudoalteromonas porphyrae UCD-SED14.</title>
        <authorList>
            <person name="Coil D.A."/>
            <person name="Jospin G."/>
            <person name="Lee R.D."/>
            <person name="Eisen J.A."/>
        </authorList>
    </citation>
    <scope>NUCLEOTIDE SEQUENCE [LARGE SCALE GENOMIC DNA]</scope>
    <source>
        <strain evidence="2 3">UCD-SED14</strain>
    </source>
</reference>
<evidence type="ECO:0000256" key="1">
    <source>
        <dbReference type="SAM" id="SignalP"/>
    </source>
</evidence>
<proteinExistence type="predicted"/>
<comment type="caution">
    <text evidence="2">The sequence shown here is derived from an EMBL/GenBank/DDBJ whole genome shotgun (WGS) entry which is preliminary data.</text>
</comment>
<dbReference type="PATRIC" id="fig|187330.3.peg.2989"/>
<organism evidence="2 3">
    <name type="scientific">Pseudoalteromonas porphyrae</name>
    <dbReference type="NCBI Taxonomy" id="187330"/>
    <lineage>
        <taxon>Bacteria</taxon>
        <taxon>Pseudomonadati</taxon>
        <taxon>Pseudomonadota</taxon>
        <taxon>Gammaproteobacteria</taxon>
        <taxon>Alteromonadales</taxon>
        <taxon>Pseudoalteromonadaceae</taxon>
        <taxon>Pseudoalteromonas</taxon>
    </lineage>
</organism>
<dbReference type="RefSeq" id="WP_054206729.1">
    <property type="nucleotide sequence ID" value="NZ_LHPH01000034.1"/>
</dbReference>
<dbReference type="Proteomes" id="UP000037848">
    <property type="component" value="Unassembled WGS sequence"/>
</dbReference>
<accession>A0A0N1ECG0</accession>
<sequence length="533" mass="53640">MLTNKKTLLALSVASVFVLSGCNDNDKDVVPPVVVPPVVVAPDAPTELSVVVNANVVDSVTNDAIAAKVTFFENGVASENIVDVDGNELTSVDLADGSLAFTVKDDANISEVTVNVSADDYIGKSFIVDLTTAEGVMSVNALLALVSESADGISNKSVVSTVEAGGTTSAVISAATDPGKSSASASVPAGVILYDASEQPVSGEITLKVNGADSSTGAASSIVPAGLNDADATSIVKSVGVANVTMADGTGKKVKKFSDPITVSMTIPATTMLNGEAIQPGDMLGLKSHNEDTGVWASETNKVEVGALNAQTNTYTGTFKTTHLTFFASTVSAPICTDGIAVNLSGDAVPASGLYVSMSSSDASATSYLRANAASNVIVSPLNTKRFGISANAKATVKVFDVNGTPWFTSDGEVNVCGAAAVVLANPATLVNEDFAVTAACANDTTKTVDMSNAVVSYSLAGKAKTLASGTAGTFTLADLVDGSTYNVFVNARTPLVGDTTKATTTITADGTAESLALEVVCQTTTGTTGSGS</sequence>
<feature type="signal peptide" evidence="1">
    <location>
        <begin position="1"/>
        <end position="20"/>
    </location>
</feature>
<protein>
    <submittedName>
        <fullName evidence="2">Uncharacterized protein</fullName>
    </submittedName>
</protein>